<name>A0A484BHC3_DRONA</name>
<reference evidence="2 3" key="1">
    <citation type="journal article" date="2019" name="J. Hered.">
        <title>An Improved Genome Assembly for Drosophila navojoa, the Basal Species in the mojavensis Cluster.</title>
        <authorList>
            <person name="Vanderlinde T."/>
            <person name="Dupim E.G."/>
            <person name="Nazario-Yepiz N.O."/>
            <person name="Carvalho A.B."/>
        </authorList>
    </citation>
    <scope>NUCLEOTIDE SEQUENCE [LARGE SCALE GENOMIC DNA]</scope>
    <source>
        <strain evidence="2">Navoj_Jal97</strain>
        <tissue evidence="2">Whole organism</tissue>
    </source>
</reference>
<evidence type="ECO:0000256" key="1">
    <source>
        <dbReference type="SAM" id="SignalP"/>
    </source>
</evidence>
<dbReference type="OMA" id="MWSEVVT"/>
<sequence>MCRVCRLLCLLLMLLGAALGATPFAKEYRSAGLFKGNTLIDMELDAVTTLDMGAEKLEKASGGGGGGAEAEEAVNSDHMDNMMGFKAESSVVLPGVQLNSAAADVPSVPQSRKR</sequence>
<feature type="chain" id="PRO_5019851056" evidence="1">
    <location>
        <begin position="21"/>
        <end position="114"/>
    </location>
</feature>
<keyword evidence="1" id="KW-0732">Signal</keyword>
<evidence type="ECO:0000313" key="3">
    <source>
        <dbReference type="Proteomes" id="UP000295192"/>
    </source>
</evidence>
<evidence type="ECO:0000313" key="2">
    <source>
        <dbReference type="EMBL" id="TDG48158.1"/>
    </source>
</evidence>
<comment type="caution">
    <text evidence="2">The sequence shown here is derived from an EMBL/GenBank/DDBJ whole genome shotgun (WGS) entry which is preliminary data.</text>
</comment>
<accession>A0A484BHC3</accession>
<dbReference type="EMBL" id="LSRL02000035">
    <property type="protein sequence ID" value="TDG48158.1"/>
    <property type="molecule type" value="Genomic_DNA"/>
</dbReference>
<dbReference type="Proteomes" id="UP000295192">
    <property type="component" value="Unassembled WGS sequence"/>
</dbReference>
<gene>
    <name evidence="2" type="ORF">AWZ03_005333</name>
</gene>
<dbReference type="AlphaFoldDB" id="A0A484BHC3"/>
<dbReference type="STRING" id="7232.A0A484BHC3"/>
<feature type="signal peptide" evidence="1">
    <location>
        <begin position="1"/>
        <end position="20"/>
    </location>
</feature>
<keyword evidence="3" id="KW-1185">Reference proteome</keyword>
<dbReference type="OrthoDB" id="7323052at2759"/>
<proteinExistence type="predicted"/>
<organism evidence="2 3">
    <name type="scientific">Drosophila navojoa</name>
    <name type="common">Fruit fly</name>
    <dbReference type="NCBI Taxonomy" id="7232"/>
    <lineage>
        <taxon>Eukaryota</taxon>
        <taxon>Metazoa</taxon>
        <taxon>Ecdysozoa</taxon>
        <taxon>Arthropoda</taxon>
        <taxon>Hexapoda</taxon>
        <taxon>Insecta</taxon>
        <taxon>Pterygota</taxon>
        <taxon>Neoptera</taxon>
        <taxon>Endopterygota</taxon>
        <taxon>Diptera</taxon>
        <taxon>Brachycera</taxon>
        <taxon>Muscomorpha</taxon>
        <taxon>Ephydroidea</taxon>
        <taxon>Drosophilidae</taxon>
        <taxon>Drosophila</taxon>
    </lineage>
</organism>
<protein>
    <submittedName>
        <fullName evidence="2">Uncharacterized protein</fullName>
    </submittedName>
</protein>